<feature type="region of interest" description="Disordered" evidence="1">
    <location>
        <begin position="1"/>
        <end position="85"/>
    </location>
</feature>
<feature type="compositionally biased region" description="Basic residues" evidence="1">
    <location>
        <begin position="12"/>
        <end position="23"/>
    </location>
</feature>
<dbReference type="EMBL" id="JANPWB010000007">
    <property type="protein sequence ID" value="KAJ1173451.1"/>
    <property type="molecule type" value="Genomic_DNA"/>
</dbReference>
<protein>
    <submittedName>
        <fullName evidence="2">Uncharacterized protein</fullName>
    </submittedName>
</protein>
<evidence type="ECO:0000256" key="1">
    <source>
        <dbReference type="SAM" id="MobiDB-lite"/>
    </source>
</evidence>
<keyword evidence="3" id="KW-1185">Reference proteome</keyword>
<proteinExistence type="predicted"/>
<accession>A0AAV7TAW6</accession>
<gene>
    <name evidence="2" type="ORF">NDU88_005283</name>
</gene>
<reference evidence="2" key="1">
    <citation type="journal article" date="2022" name="bioRxiv">
        <title>Sequencing and chromosome-scale assembly of the giantPleurodeles waltlgenome.</title>
        <authorList>
            <person name="Brown T."/>
            <person name="Elewa A."/>
            <person name="Iarovenko S."/>
            <person name="Subramanian E."/>
            <person name="Araus A.J."/>
            <person name="Petzold A."/>
            <person name="Susuki M."/>
            <person name="Suzuki K.-i.T."/>
            <person name="Hayashi T."/>
            <person name="Toyoda A."/>
            <person name="Oliveira C."/>
            <person name="Osipova E."/>
            <person name="Leigh N.D."/>
            <person name="Simon A."/>
            <person name="Yun M.H."/>
        </authorList>
    </citation>
    <scope>NUCLEOTIDE SEQUENCE</scope>
    <source>
        <strain evidence="2">20211129_DDA</strain>
        <tissue evidence="2">Liver</tissue>
    </source>
</reference>
<dbReference type="AlphaFoldDB" id="A0AAV7TAW6"/>
<sequence>MDHGSHSLPKGVAKKHRLRRRPMTKSCSAPSEDLAKAGAKRRSPPDAVEGTEEDCGASSDRNRGPELEDRRCPEDWPAVSRTGVR</sequence>
<evidence type="ECO:0000313" key="2">
    <source>
        <dbReference type="EMBL" id="KAJ1173451.1"/>
    </source>
</evidence>
<feature type="compositionally biased region" description="Basic and acidic residues" evidence="1">
    <location>
        <begin position="60"/>
        <end position="74"/>
    </location>
</feature>
<evidence type="ECO:0000313" key="3">
    <source>
        <dbReference type="Proteomes" id="UP001066276"/>
    </source>
</evidence>
<organism evidence="2 3">
    <name type="scientific">Pleurodeles waltl</name>
    <name type="common">Iberian ribbed newt</name>
    <dbReference type="NCBI Taxonomy" id="8319"/>
    <lineage>
        <taxon>Eukaryota</taxon>
        <taxon>Metazoa</taxon>
        <taxon>Chordata</taxon>
        <taxon>Craniata</taxon>
        <taxon>Vertebrata</taxon>
        <taxon>Euteleostomi</taxon>
        <taxon>Amphibia</taxon>
        <taxon>Batrachia</taxon>
        <taxon>Caudata</taxon>
        <taxon>Salamandroidea</taxon>
        <taxon>Salamandridae</taxon>
        <taxon>Pleurodelinae</taxon>
        <taxon>Pleurodeles</taxon>
    </lineage>
</organism>
<comment type="caution">
    <text evidence="2">The sequence shown here is derived from an EMBL/GenBank/DDBJ whole genome shotgun (WGS) entry which is preliminary data.</text>
</comment>
<name>A0AAV7TAW6_PLEWA</name>
<dbReference type="Proteomes" id="UP001066276">
    <property type="component" value="Chromosome 4_1"/>
</dbReference>